<sequence>MYSPIARGIPQCFALDHACLPQAGSISNDLLAKIAFRLLIPQIIPINKGIPN</sequence>
<keyword evidence="2" id="KW-1185">Reference proteome</keyword>
<dbReference type="Proteomes" id="UP000198756">
    <property type="component" value="Unassembled WGS sequence"/>
</dbReference>
<evidence type="ECO:0000313" key="2">
    <source>
        <dbReference type="Proteomes" id="UP000198756"/>
    </source>
</evidence>
<evidence type="ECO:0000313" key="1">
    <source>
        <dbReference type="EMBL" id="SDA62716.1"/>
    </source>
</evidence>
<accession>A0A1G5WYH2</accession>
<organism evidence="1 2">
    <name type="scientific">Algoriphagus alkaliphilus</name>
    <dbReference type="NCBI Taxonomy" id="279824"/>
    <lineage>
        <taxon>Bacteria</taxon>
        <taxon>Pseudomonadati</taxon>
        <taxon>Bacteroidota</taxon>
        <taxon>Cytophagia</taxon>
        <taxon>Cytophagales</taxon>
        <taxon>Cyclobacteriaceae</taxon>
        <taxon>Algoriphagus</taxon>
    </lineage>
</organism>
<protein>
    <submittedName>
        <fullName evidence="1">Uncharacterized protein</fullName>
    </submittedName>
</protein>
<dbReference type="EMBL" id="FMXE01000008">
    <property type="protein sequence ID" value="SDA62716.1"/>
    <property type="molecule type" value="Genomic_DNA"/>
</dbReference>
<dbReference type="AlphaFoldDB" id="A0A1G5WYH2"/>
<proteinExistence type="predicted"/>
<gene>
    <name evidence="1" type="ORF">SAMN03080617_01380</name>
</gene>
<name>A0A1G5WYH2_9BACT</name>
<reference evidence="2" key="1">
    <citation type="submission" date="2016-10" db="EMBL/GenBank/DDBJ databases">
        <authorList>
            <person name="Varghese N."/>
            <person name="Submissions S."/>
        </authorList>
    </citation>
    <scope>NUCLEOTIDE SEQUENCE [LARGE SCALE GENOMIC DNA]</scope>
    <source>
        <strain evidence="2">DSM 22703</strain>
    </source>
</reference>